<keyword evidence="3" id="KW-1185">Reference proteome</keyword>
<organism evidence="2 3">
    <name type="scientific">Sphingobacterium paludis</name>
    <dbReference type="NCBI Taxonomy" id="1476465"/>
    <lineage>
        <taxon>Bacteria</taxon>
        <taxon>Pseudomonadati</taxon>
        <taxon>Bacteroidota</taxon>
        <taxon>Sphingobacteriia</taxon>
        <taxon>Sphingobacteriales</taxon>
        <taxon>Sphingobacteriaceae</taxon>
        <taxon>Sphingobacterium</taxon>
    </lineage>
</organism>
<dbReference type="RefSeq" id="WP_133640075.1">
    <property type="nucleotide sequence ID" value="NZ_SNZV01000004.1"/>
</dbReference>
<evidence type="ECO:0000313" key="3">
    <source>
        <dbReference type="Proteomes" id="UP000294752"/>
    </source>
</evidence>
<feature type="chain" id="PRO_5020375024" description="Protein involved in gliding motility RemB" evidence="1">
    <location>
        <begin position="20"/>
        <end position="506"/>
    </location>
</feature>
<keyword evidence="1" id="KW-0732">Signal</keyword>
<accession>A0A4R7D2C8</accession>
<comment type="caution">
    <text evidence="2">The sequence shown here is derived from an EMBL/GenBank/DDBJ whole genome shotgun (WGS) entry which is preliminary data.</text>
</comment>
<dbReference type="OrthoDB" id="9808260at2"/>
<name>A0A4R7D2C8_9SPHI</name>
<sequence>MRKFGLLLFAVTCIQSAVAQLYYQPYSFQHYNRYSKTIYGDSAVHTAVKPFVGKNLDSAYDIVPRDSSRSWLHRKLFQEHLIEIVKDDHSFYADFLPDFVIGKQTGTNDKTLWTNGRGVQAGLSVKDKFTFYFSFFETQARFPTHIDSAASALGGLPGQGFSKNIPTQEFDWMNTTANLNYKVSDAFLISLAYDKMHIGEGYRSVLLSDNPYNFTHAKFSGTVNRFQYNSVWAYMLDRRNPRIYNPNSIEIERLGNASKYATFHYIDYLASNKLTLGLFHSLIWSRYSESNDKKVNGGLGLNVKYQPWDKYIIYGQAFADDLGKISFSKDGDRRMAYQLGAKTYDFLAVENLNISAEFNQASPYTYQHPNNRLNYSSDGDPLAHPNGANFREVLGIATYRWKRWDVYGQSMFARYGDDAMPAENFGGDIFKSQPGVDRFRIGQGQATNLFYNELRVAYVLNPKYNLRWELGLINRQHNIIATNEKTNATIFTIGLRSSFRTFQTEY</sequence>
<dbReference type="AlphaFoldDB" id="A0A4R7D2C8"/>
<evidence type="ECO:0000256" key="1">
    <source>
        <dbReference type="SAM" id="SignalP"/>
    </source>
</evidence>
<evidence type="ECO:0008006" key="4">
    <source>
        <dbReference type="Google" id="ProtNLM"/>
    </source>
</evidence>
<feature type="signal peptide" evidence="1">
    <location>
        <begin position="1"/>
        <end position="19"/>
    </location>
</feature>
<dbReference type="Proteomes" id="UP000294752">
    <property type="component" value="Unassembled WGS sequence"/>
</dbReference>
<reference evidence="2 3" key="1">
    <citation type="submission" date="2019-03" db="EMBL/GenBank/DDBJ databases">
        <title>Genomic Encyclopedia of Type Strains, Phase III (KMG-III): the genomes of soil and plant-associated and newly described type strains.</title>
        <authorList>
            <person name="Whitman W."/>
        </authorList>
    </citation>
    <scope>NUCLEOTIDE SEQUENCE [LARGE SCALE GENOMIC DNA]</scope>
    <source>
        <strain evidence="2 3">CGMCC 1.12801</strain>
    </source>
</reference>
<protein>
    <recommendedName>
        <fullName evidence="4">Protein involved in gliding motility RemB</fullName>
    </recommendedName>
</protein>
<gene>
    <name evidence="2" type="ORF">B0I21_10471</name>
</gene>
<evidence type="ECO:0000313" key="2">
    <source>
        <dbReference type="EMBL" id="TDS13745.1"/>
    </source>
</evidence>
<proteinExistence type="predicted"/>
<dbReference type="EMBL" id="SNZV01000004">
    <property type="protein sequence ID" value="TDS13745.1"/>
    <property type="molecule type" value="Genomic_DNA"/>
</dbReference>